<evidence type="ECO:0000313" key="2">
    <source>
        <dbReference type="Proteomes" id="UP000197098"/>
    </source>
</evidence>
<evidence type="ECO:0000313" key="1">
    <source>
        <dbReference type="EMBL" id="ASG62927.1"/>
    </source>
</evidence>
<sequence length="264" mass="27621">MSLTLLASNNASTVLASSINASATTLTVNTGTGALFPSPVSGASFFKLTLIDAATGQLTEIVHVTARTGDVMTIERAQEGTAARAWSANDIAANMLTAGTMQLYAQKDQALLIANNLSEIAAGGPAAVAATLSNLDLGDANGYVGRKIAEQWITSSKTVTLNPLTKRIKVTLTGGGGGGGGRSVVGHPAITSRVAAVQRGQLVSNGSMWLISQTGHLLLALAAQRQLKGRFDIQWHCCSGRRSICCINCFCLRRYRSSRNWSGR</sequence>
<accession>A0A248KH57</accession>
<dbReference type="EMBL" id="CP022114">
    <property type="protein sequence ID" value="ASG62927.1"/>
    <property type="molecule type" value="Genomic_DNA"/>
</dbReference>
<protein>
    <submittedName>
        <fullName evidence="1">Uncharacterized protein</fullName>
    </submittedName>
</protein>
<dbReference type="AlphaFoldDB" id="A0A248KH57"/>
<gene>
    <name evidence="1" type="ORF">CEW81_06090</name>
</gene>
<reference evidence="1 2" key="1">
    <citation type="submission" date="2017-06" db="EMBL/GenBank/DDBJ databases">
        <title>Origin of plasmid-mediated fosfomycin resistance gene fosA3.</title>
        <authorList>
            <person name="Ito R."/>
            <person name="Pacey M.P."/>
            <person name="Doi Y."/>
        </authorList>
    </citation>
    <scope>NUCLEOTIDE SEQUENCE [LARGE SCALE GENOMIC DNA]</scope>
    <source>
        <strain evidence="1 2">YDC799</strain>
    </source>
</reference>
<proteinExistence type="predicted"/>
<organism evidence="1 2">
    <name type="scientific">Kluyvera genomosp. 3</name>
    <dbReference type="NCBI Taxonomy" id="2774055"/>
    <lineage>
        <taxon>Bacteria</taxon>
        <taxon>Pseudomonadati</taxon>
        <taxon>Pseudomonadota</taxon>
        <taxon>Gammaproteobacteria</taxon>
        <taxon>Enterobacterales</taxon>
        <taxon>Enterobacteriaceae</taxon>
        <taxon>Kluyvera</taxon>
    </lineage>
</organism>
<name>A0A248KH57_9ENTR</name>
<dbReference type="Proteomes" id="UP000197098">
    <property type="component" value="Chromosome"/>
</dbReference>